<feature type="transmembrane region" description="Helical" evidence="1">
    <location>
        <begin position="49"/>
        <end position="67"/>
    </location>
</feature>
<gene>
    <name evidence="2" type="ORF">AQJ64_42640</name>
</gene>
<keyword evidence="1" id="KW-0812">Transmembrane</keyword>
<accession>A0A101SKC0</accession>
<dbReference type="AlphaFoldDB" id="A0A101SKC0"/>
<dbReference type="EMBL" id="LMWW01000080">
    <property type="protein sequence ID" value="KUN75409.1"/>
    <property type="molecule type" value="Genomic_DNA"/>
</dbReference>
<evidence type="ECO:0000313" key="2">
    <source>
        <dbReference type="EMBL" id="KUN75409.1"/>
    </source>
</evidence>
<evidence type="ECO:0000256" key="1">
    <source>
        <dbReference type="SAM" id="Phobius"/>
    </source>
</evidence>
<comment type="caution">
    <text evidence="2">The sequence shown here is derived from an EMBL/GenBank/DDBJ whole genome shotgun (WGS) entry which is preliminary data.</text>
</comment>
<organism evidence="2 3">
    <name type="scientific">Streptomyces griseoruber</name>
    <dbReference type="NCBI Taxonomy" id="1943"/>
    <lineage>
        <taxon>Bacteria</taxon>
        <taxon>Bacillati</taxon>
        <taxon>Actinomycetota</taxon>
        <taxon>Actinomycetes</taxon>
        <taxon>Kitasatosporales</taxon>
        <taxon>Streptomycetaceae</taxon>
        <taxon>Streptomyces</taxon>
    </lineage>
</organism>
<dbReference type="Proteomes" id="UP000052982">
    <property type="component" value="Unassembled WGS sequence"/>
</dbReference>
<keyword evidence="1" id="KW-1133">Transmembrane helix</keyword>
<keyword evidence="3" id="KW-1185">Reference proteome</keyword>
<name>A0A101SKC0_9ACTN</name>
<proteinExistence type="predicted"/>
<sequence>MLVTGALGCQLRRLVTRERAAVGAGVCDAASALLYGGVDLGLFRWFFRYFVPFFFLVSLPASMLCCTRSSSPLTR</sequence>
<evidence type="ECO:0000313" key="3">
    <source>
        <dbReference type="Proteomes" id="UP000052982"/>
    </source>
</evidence>
<feature type="transmembrane region" description="Helical" evidence="1">
    <location>
        <begin position="20"/>
        <end position="43"/>
    </location>
</feature>
<keyword evidence="1" id="KW-0472">Membrane</keyword>
<reference evidence="2 3" key="1">
    <citation type="submission" date="2015-10" db="EMBL/GenBank/DDBJ databases">
        <title>Draft genome sequence of Streptomyces griseoruber DSM 40281, type strain for the species Streptomyces griseoruber.</title>
        <authorList>
            <person name="Ruckert C."/>
            <person name="Winkler A."/>
            <person name="Kalinowski J."/>
            <person name="Kampfer P."/>
            <person name="Glaeser S."/>
        </authorList>
    </citation>
    <scope>NUCLEOTIDE SEQUENCE [LARGE SCALE GENOMIC DNA]</scope>
    <source>
        <strain evidence="2 3">DSM 40281</strain>
    </source>
</reference>
<protein>
    <submittedName>
        <fullName evidence="2">Uncharacterized protein</fullName>
    </submittedName>
</protein>